<protein>
    <submittedName>
        <fullName evidence="1">Uncharacterized protein</fullName>
    </submittedName>
</protein>
<comment type="caution">
    <text evidence="1">The sequence shown here is derived from an EMBL/GenBank/DDBJ whole genome shotgun (WGS) entry which is preliminary data.</text>
</comment>
<evidence type="ECO:0000313" key="1">
    <source>
        <dbReference type="EMBL" id="GFN46809.1"/>
    </source>
</evidence>
<name>A0A6L2ZQK9_9ENTR</name>
<accession>A0A6L2ZQK9</accession>
<evidence type="ECO:0000313" key="2">
    <source>
        <dbReference type="Proteomes" id="UP000504714"/>
    </source>
</evidence>
<sequence length="105" mass="11994">MQKQTLVTALTTWIDQQQKTGLNLASRITEFNQLKDNYNDLSTRVSSSEEMKHLIKLLANTSETLWSEAKEDIQKSLLERINAIKIPLASDEKTLHFFLMADVGI</sequence>
<gene>
    <name evidence="1" type="ORF">RINTU1_25680</name>
</gene>
<reference evidence="1 2" key="1">
    <citation type="submission" date="2020-06" db="EMBL/GenBank/DDBJ databases">
        <title>The genome sequence of Candidatus Regiella insecticola strain Tut.</title>
        <authorList>
            <person name="Nikoh N."/>
            <person name="Tsuchida T."/>
            <person name="Koga R."/>
            <person name="Oshima K."/>
            <person name="Hattori M."/>
            <person name="Fukatsu T."/>
        </authorList>
    </citation>
    <scope>NUCLEOTIDE SEQUENCE [LARGE SCALE GENOMIC DNA]</scope>
    <source>
        <strain evidence="1 2">Tut</strain>
    </source>
</reference>
<organism evidence="1 2">
    <name type="scientific">Candidatus Regiella insecticola</name>
    <dbReference type="NCBI Taxonomy" id="138073"/>
    <lineage>
        <taxon>Bacteria</taxon>
        <taxon>Pseudomonadati</taxon>
        <taxon>Pseudomonadota</taxon>
        <taxon>Gammaproteobacteria</taxon>
        <taxon>Enterobacterales</taxon>
        <taxon>Enterobacteriaceae</taxon>
        <taxon>aphid secondary symbionts</taxon>
        <taxon>Candidatus Regiella</taxon>
    </lineage>
</organism>
<dbReference type="RefSeq" id="WP_176488382.1">
    <property type="nucleotide sequence ID" value="NZ_BLXO01000005.1"/>
</dbReference>
<dbReference type="EMBL" id="BLXO01000005">
    <property type="protein sequence ID" value="GFN46809.1"/>
    <property type="molecule type" value="Genomic_DNA"/>
</dbReference>
<dbReference type="AlphaFoldDB" id="A0A6L2ZQK9"/>
<dbReference type="Proteomes" id="UP000504714">
    <property type="component" value="Unassembled WGS sequence"/>
</dbReference>
<proteinExistence type="predicted"/>